<dbReference type="GeneID" id="93387334"/>
<sequence length="145" mass="16735">MVEAKIFILYGAANKGKSTTLNTLFNQICWKFSKFLVFFERHGNGLDFVAVFDHEGQRIGFYSSGDNEYEVRRNLYKLYSHNCDFIFGTSRTRGGSCDAVGCYAELLHGDVNIINWCEKFEPTDEDNERAVKELFKSFKNIINEL</sequence>
<dbReference type="RefSeq" id="WP_002228924.1">
    <property type="nucleotide sequence ID" value="NC_003116.1"/>
</dbReference>
<name>A0A0U1RGP2_NEIMA</name>
<dbReference type="AlphaFoldDB" id="A0A0U1RGP2"/>
<gene>
    <name evidence="1" type="ordered locus">NMA0013</name>
</gene>
<evidence type="ECO:0000313" key="1">
    <source>
        <dbReference type="EMBL" id="CAM07341.1"/>
    </source>
</evidence>
<dbReference type="EnsemblBacteria" id="CAM07341">
    <property type="protein sequence ID" value="CAM07341"/>
    <property type="gene ID" value="NMA0013"/>
</dbReference>
<dbReference type="HOGENOM" id="CLU_1784819_0_0_4"/>
<dbReference type="KEGG" id="nma:NMA0013"/>
<proteinExistence type="predicted"/>
<dbReference type="SUPFAM" id="SSF52540">
    <property type="entry name" value="P-loop containing nucleoside triphosphate hydrolases"/>
    <property type="match status" value="1"/>
</dbReference>
<dbReference type="EMBL" id="AL157959">
    <property type="protein sequence ID" value="CAM07341.1"/>
    <property type="molecule type" value="Genomic_DNA"/>
</dbReference>
<evidence type="ECO:0000313" key="2">
    <source>
        <dbReference type="Proteomes" id="UP000000626"/>
    </source>
</evidence>
<accession>A0A0U1RGP2</accession>
<protein>
    <submittedName>
        <fullName evidence="1">Uncharacterized protein</fullName>
    </submittedName>
</protein>
<dbReference type="Proteomes" id="UP000000626">
    <property type="component" value="Chromosome"/>
</dbReference>
<organism evidence="1 2">
    <name type="scientific">Neisseria meningitidis serogroup A / serotype 4A (strain DSM 15465 / Z2491)</name>
    <dbReference type="NCBI Taxonomy" id="122587"/>
    <lineage>
        <taxon>Bacteria</taxon>
        <taxon>Pseudomonadati</taxon>
        <taxon>Pseudomonadota</taxon>
        <taxon>Betaproteobacteria</taxon>
        <taxon>Neisseriales</taxon>
        <taxon>Neisseriaceae</taxon>
        <taxon>Neisseria</taxon>
    </lineage>
</organism>
<dbReference type="InterPro" id="IPR027417">
    <property type="entry name" value="P-loop_NTPase"/>
</dbReference>
<reference evidence="1 2" key="1">
    <citation type="journal article" date="2000" name="Nature">
        <title>Complete DNA sequence of a serogroup A strain of Neisseria meningitidis Z2491.</title>
        <authorList>
            <person name="Parkhill J."/>
            <person name="Achtman M."/>
            <person name="James K.D."/>
            <person name="Bentley S.D."/>
            <person name="Churcher C."/>
            <person name="Klee S.R."/>
            <person name="Morelli G."/>
            <person name="Basham D."/>
            <person name="Brown D."/>
            <person name="Chillingworth T."/>
            <person name="Davies R.M."/>
            <person name="Davis P."/>
            <person name="Devlin K."/>
            <person name="Feltwell T."/>
            <person name="Hamlin N."/>
            <person name="Holroyd S."/>
            <person name="Jagels K."/>
            <person name="Leather S."/>
            <person name="Moule S."/>
            <person name="Mungall K."/>
            <person name="Quail M.A."/>
            <person name="Rajandream M.A."/>
            <person name="Rutherford K.M."/>
            <person name="Simmonds M."/>
            <person name="Skelton J."/>
            <person name="Whitehead S."/>
            <person name="Spratt B.G."/>
            <person name="Barrell B.G."/>
        </authorList>
    </citation>
    <scope>NUCLEOTIDE SEQUENCE [LARGE SCALE GENOMIC DNA]</scope>
    <source>
        <strain evidence="2">DSM 15465 / Z2491</strain>
    </source>
</reference>